<dbReference type="PANTHER" id="PTHR31668">
    <property type="entry name" value="GLUCOSE TRANSPORT TRANSCRIPTION REGULATOR RGT1-RELATED-RELATED"/>
    <property type="match status" value="1"/>
</dbReference>
<evidence type="ECO:0000313" key="5">
    <source>
        <dbReference type="Proteomes" id="UP001629113"/>
    </source>
</evidence>
<protein>
    <submittedName>
        <fullName evidence="4">Fungal specific transcription factor domain-containing protein</fullName>
    </submittedName>
</protein>
<sequence length="609" mass="68529">MHSSSRSNAPTTDIVRVSLQLPSSQQRSDQLTASDSPHVQSQDWNDFFFQSDLGHTLDNTDGLVTLTNEPINIQQPEILDHMMSDVHQNFFNDLSSTDPQSQTGERSLNPSENATAQLCGLTGDMDPYLLRRYRYNKDAEFTFSKLSIRTTQDTFIPVQFLLSTNDLSAESRAETELYNETSQCERNNLSNLVTAEIGARLIQLFFRFVSPQFPILSFTEPPDPTQAPVHLLASIYSISQPFATYDDRLCIDFAYKTPSAQQLFNIAWRSLNKSIHTPTVATVQAALILLLQPPTNELVLDSAFKWALVGSTVSAAQTLGLHLDAEKWSLPTDEVLLRRRLSWAVYSFDKWFALSLGRPSHISVDNWLVDHLTIGDLGHALSSEEIRFCLEFSRLTQILDKVLTQLYSLRAVALLTNNSKATLTISRELLKELTAWYQGLDATFHTNSLENLSNDPDPRFSVHLGYHAVKIIILRALLRPFYHADATPPQDPEQQAEWYSARAHCRLGAKTGANAALGTASLLRASQYQAFWAPWCKTHFALITNLLFFLSITNSPEEAPEGLATLDQARQLYRVQARSFSLVRFALLRIDAVFWVGLDTVINKDLEPS</sequence>
<keyword evidence="5" id="KW-1185">Reference proteome</keyword>
<keyword evidence="1" id="KW-0539">Nucleus</keyword>
<evidence type="ECO:0000313" key="4">
    <source>
        <dbReference type="EMBL" id="KAL3425243.1"/>
    </source>
</evidence>
<feature type="domain" description="Xylanolytic transcriptional activator regulatory" evidence="3">
    <location>
        <begin position="305"/>
        <end position="378"/>
    </location>
</feature>
<organism evidence="4 5">
    <name type="scientific">Phlyctema vagabunda</name>
    <dbReference type="NCBI Taxonomy" id="108571"/>
    <lineage>
        <taxon>Eukaryota</taxon>
        <taxon>Fungi</taxon>
        <taxon>Dikarya</taxon>
        <taxon>Ascomycota</taxon>
        <taxon>Pezizomycotina</taxon>
        <taxon>Leotiomycetes</taxon>
        <taxon>Helotiales</taxon>
        <taxon>Dermateaceae</taxon>
        <taxon>Phlyctema</taxon>
    </lineage>
</organism>
<reference evidence="4 5" key="1">
    <citation type="submission" date="2024-06" db="EMBL/GenBank/DDBJ databases">
        <title>Complete genome of Phlyctema vagabunda strain 19-DSS-EL-015.</title>
        <authorList>
            <person name="Fiorenzani C."/>
        </authorList>
    </citation>
    <scope>NUCLEOTIDE SEQUENCE [LARGE SCALE GENOMIC DNA]</scope>
    <source>
        <strain evidence="4 5">19-DSS-EL-015</strain>
    </source>
</reference>
<evidence type="ECO:0000256" key="1">
    <source>
        <dbReference type="ARBA" id="ARBA00023242"/>
    </source>
</evidence>
<dbReference type="CDD" id="cd12148">
    <property type="entry name" value="fungal_TF_MHR"/>
    <property type="match status" value="1"/>
</dbReference>
<gene>
    <name evidence="4" type="ORF">PVAG01_04524</name>
</gene>
<comment type="caution">
    <text evidence="4">The sequence shown here is derived from an EMBL/GenBank/DDBJ whole genome shotgun (WGS) entry which is preliminary data.</text>
</comment>
<dbReference type="SMART" id="SM00906">
    <property type="entry name" value="Fungal_trans"/>
    <property type="match status" value="1"/>
</dbReference>
<dbReference type="PANTHER" id="PTHR31668:SF4">
    <property type="entry name" value="TRANSCRIPTIONAL ACTIVATOR PROTEIN DAL81"/>
    <property type="match status" value="1"/>
</dbReference>
<proteinExistence type="predicted"/>
<name>A0ABR4PPX4_9HELO</name>
<dbReference type="InterPro" id="IPR050797">
    <property type="entry name" value="Carb_Metab_Trans_Reg"/>
</dbReference>
<dbReference type="EMBL" id="JBFCZG010000003">
    <property type="protein sequence ID" value="KAL3425243.1"/>
    <property type="molecule type" value="Genomic_DNA"/>
</dbReference>
<accession>A0ABR4PPX4</accession>
<dbReference type="Pfam" id="PF04082">
    <property type="entry name" value="Fungal_trans"/>
    <property type="match status" value="1"/>
</dbReference>
<dbReference type="InterPro" id="IPR007219">
    <property type="entry name" value="XnlR_reg_dom"/>
</dbReference>
<evidence type="ECO:0000259" key="3">
    <source>
        <dbReference type="SMART" id="SM00906"/>
    </source>
</evidence>
<dbReference type="Proteomes" id="UP001629113">
    <property type="component" value="Unassembled WGS sequence"/>
</dbReference>
<feature type="region of interest" description="Disordered" evidence="2">
    <location>
        <begin position="91"/>
        <end position="112"/>
    </location>
</feature>
<evidence type="ECO:0000256" key="2">
    <source>
        <dbReference type="SAM" id="MobiDB-lite"/>
    </source>
</evidence>